<dbReference type="EMBL" id="WVHS01000005">
    <property type="protein sequence ID" value="MXV17462.1"/>
    <property type="molecule type" value="Genomic_DNA"/>
</dbReference>
<keyword evidence="1 3" id="KW-0328">Glycosyltransferase</keyword>
<gene>
    <name evidence="3" type="ORF">GS398_19340</name>
</gene>
<dbReference type="RefSeq" id="WP_160908468.1">
    <property type="nucleotide sequence ID" value="NZ_WVHS01000005.1"/>
</dbReference>
<reference evidence="3 4" key="1">
    <citation type="submission" date="2019-11" db="EMBL/GenBank/DDBJ databases">
        <title>Pedobacter sp. HMF7056 Genome sequencing and assembly.</title>
        <authorList>
            <person name="Kang H."/>
            <person name="Kim H."/>
            <person name="Joh K."/>
        </authorList>
    </citation>
    <scope>NUCLEOTIDE SEQUENCE [LARGE SCALE GENOMIC DNA]</scope>
    <source>
        <strain evidence="3 4">HMF7056</strain>
    </source>
</reference>
<dbReference type="GO" id="GO:0016020">
    <property type="term" value="C:membrane"/>
    <property type="evidence" value="ECO:0007669"/>
    <property type="project" value="InterPro"/>
</dbReference>
<name>A0A7K1Y2M1_9SPHI</name>
<comment type="caution">
    <text evidence="3">The sequence shown here is derived from an EMBL/GenBank/DDBJ whole genome shotgun (WGS) entry which is preliminary data.</text>
</comment>
<dbReference type="AlphaFoldDB" id="A0A7K1Y2M1"/>
<dbReference type="PANTHER" id="PTHR11927:SF9">
    <property type="entry name" value="L-FUCOSYLTRANSFERASE"/>
    <property type="match status" value="1"/>
</dbReference>
<evidence type="ECO:0000256" key="1">
    <source>
        <dbReference type="ARBA" id="ARBA00022676"/>
    </source>
</evidence>
<sequence length="282" mass="32241">MIVVTLLGGLGNQMFQYAFGRHLAIKNKSRLVVDLSMLLARNPEIDYTFREFELDVFNVSFSNFNDVRNTFGYRLARKLKQVTYLNEDGKPFDPALLQIKGDAHLIGYWQTEKYFAEVSDVLRNDFTFKIPPGPGSQHVIDAIVHSNAVAIHFRRGDYVSLPSASIHGVCSPDYYRQAMAYIEANVVNPHYFIFSDDIPWVKANITFPGQHTFVEGNDGKKSFEDLRLMSLCKHNIIANSSFSWWGAWLNANKRKIVVAPKAWFRDPSVNASDLIPETWIRI</sequence>
<dbReference type="GO" id="GO:0008107">
    <property type="term" value="F:galactoside 2-alpha-L-fucosyltransferase activity"/>
    <property type="evidence" value="ECO:0007669"/>
    <property type="project" value="InterPro"/>
</dbReference>
<dbReference type="GO" id="GO:0005975">
    <property type="term" value="P:carbohydrate metabolic process"/>
    <property type="evidence" value="ECO:0007669"/>
    <property type="project" value="InterPro"/>
</dbReference>
<dbReference type="CDD" id="cd11301">
    <property type="entry name" value="Fut1_Fut2_like"/>
    <property type="match status" value="1"/>
</dbReference>
<dbReference type="PANTHER" id="PTHR11927">
    <property type="entry name" value="GALACTOSIDE 2-L-FUCOSYLTRANSFERASE"/>
    <property type="match status" value="1"/>
</dbReference>
<organism evidence="3 4">
    <name type="scientific">Hufsiella ginkgonis</name>
    <dbReference type="NCBI Taxonomy" id="2695274"/>
    <lineage>
        <taxon>Bacteria</taxon>
        <taxon>Pseudomonadati</taxon>
        <taxon>Bacteroidota</taxon>
        <taxon>Sphingobacteriia</taxon>
        <taxon>Sphingobacteriales</taxon>
        <taxon>Sphingobacteriaceae</taxon>
        <taxon>Hufsiella</taxon>
    </lineage>
</organism>
<accession>A0A7K1Y2M1</accession>
<dbReference type="InterPro" id="IPR002516">
    <property type="entry name" value="Glyco_trans_11"/>
</dbReference>
<dbReference type="Proteomes" id="UP000451233">
    <property type="component" value="Unassembled WGS sequence"/>
</dbReference>
<evidence type="ECO:0000313" key="3">
    <source>
        <dbReference type="EMBL" id="MXV17462.1"/>
    </source>
</evidence>
<evidence type="ECO:0000313" key="4">
    <source>
        <dbReference type="Proteomes" id="UP000451233"/>
    </source>
</evidence>
<keyword evidence="2 3" id="KW-0808">Transferase</keyword>
<evidence type="ECO:0000256" key="2">
    <source>
        <dbReference type="ARBA" id="ARBA00022679"/>
    </source>
</evidence>
<protein>
    <submittedName>
        <fullName evidence="3">Alpha-1,2-fucosyltransferase</fullName>
    </submittedName>
</protein>
<proteinExistence type="predicted"/>
<keyword evidence="4" id="KW-1185">Reference proteome</keyword>
<dbReference type="Pfam" id="PF01531">
    <property type="entry name" value="Glyco_transf_11"/>
    <property type="match status" value="1"/>
</dbReference>